<keyword evidence="3" id="KW-0347">Helicase</keyword>
<gene>
    <name evidence="3" type="ORF">AKJ09_11224</name>
</gene>
<dbReference type="InterPro" id="IPR027417">
    <property type="entry name" value="P-loop_NTPase"/>
</dbReference>
<reference evidence="3 4" key="1">
    <citation type="submission" date="2015-08" db="EMBL/GenBank/DDBJ databases">
        <authorList>
            <person name="Babu N.S."/>
            <person name="Beckwith C.J."/>
            <person name="Beseler K.G."/>
            <person name="Brison A."/>
            <person name="Carone J.V."/>
            <person name="Caskin T.P."/>
            <person name="Diamond M."/>
            <person name="Durham M.E."/>
            <person name="Foxe J.M."/>
            <person name="Go M."/>
            <person name="Henderson B.A."/>
            <person name="Jones I.B."/>
            <person name="McGettigan J.A."/>
            <person name="Micheletti S.J."/>
            <person name="Nasrallah M.E."/>
            <person name="Ortiz D."/>
            <person name="Piller C.R."/>
            <person name="Privatt S.R."/>
            <person name="Schneider S.L."/>
            <person name="Sharp S."/>
            <person name="Smith T.C."/>
            <person name="Stanton J.D."/>
            <person name="Ullery H.E."/>
            <person name="Wilson R.J."/>
            <person name="Serrano M.G."/>
            <person name="Buck G."/>
            <person name="Lee V."/>
            <person name="Wang Y."/>
            <person name="Carvalho R."/>
            <person name="Voegtly L."/>
            <person name="Shi R."/>
            <person name="Duckworth R."/>
            <person name="Johnson A."/>
            <person name="Loviza R."/>
            <person name="Walstead R."/>
            <person name="Shah Z."/>
            <person name="Kiflezghi M."/>
            <person name="Wade K."/>
            <person name="Ball S.L."/>
            <person name="Bradley K.W."/>
            <person name="Asai D.J."/>
            <person name="Bowman C.A."/>
            <person name="Russell D.A."/>
            <person name="Pope W.H."/>
            <person name="Jacobs-Sera D."/>
            <person name="Hendrix R.W."/>
            <person name="Hatfull G.F."/>
        </authorList>
    </citation>
    <scope>NUCLEOTIDE SEQUENCE [LARGE SCALE GENOMIC DNA]</scope>
    <source>
        <strain evidence="3 4">DSM 27648</strain>
    </source>
</reference>
<feature type="domain" description="SF4 helicase" evidence="2">
    <location>
        <begin position="80"/>
        <end position="260"/>
    </location>
</feature>
<sequence length="456" mass="49453">MTSAISNLIDELDAASTKERRQKTAPKREKPANDFDRGPANRTAAPTIASILEASIERAQRRSDGREKPILLPWPILADHFGGGLWPGLHVLNAGTGLGKTQLVLQSAAFTAKRKTPVLYIGLELGELDLALRLLGGEANVPWSNLWTGKAGPAHLARVREALPALVSLPFHFEVSRPHGFPASAVASAVEGFRALYPEPDGPGSRPLLVVVDFLQLIGAEAGKESELRIRIGQASYVLRELAKTLGVAIFAISSVARERLKIDVRSSARLEWDTDPNGCPINRRILDPDAIIGMGKESGDIEYSADSVSVMVRVPETWDGKTCDVIFATPKGRATGATWSPLRFTGYQYEECDDRGGRMVEAWQASDERRERVREEKKSAKEQKRLSGIEADAASIRTYVSAHSGCSVREARVNAVGDSARRWAPAVALLGNALVQTKIGSKVSLSIMEAANDHT</sequence>
<dbReference type="OrthoDB" id="9803906at2"/>
<dbReference type="KEGG" id="llu:AKJ09_11224"/>
<keyword evidence="3" id="KW-0547">Nucleotide-binding</keyword>
<name>A0A0K1QFK7_9BACT</name>
<feature type="compositionally biased region" description="Basic and acidic residues" evidence="1">
    <location>
        <begin position="26"/>
        <end position="39"/>
    </location>
</feature>
<dbReference type="Gene3D" id="3.40.50.300">
    <property type="entry name" value="P-loop containing nucleotide triphosphate hydrolases"/>
    <property type="match status" value="1"/>
</dbReference>
<dbReference type="STRING" id="1391654.AKJ09_11224"/>
<organism evidence="3 4">
    <name type="scientific">Labilithrix luteola</name>
    <dbReference type="NCBI Taxonomy" id="1391654"/>
    <lineage>
        <taxon>Bacteria</taxon>
        <taxon>Pseudomonadati</taxon>
        <taxon>Myxococcota</taxon>
        <taxon>Polyangia</taxon>
        <taxon>Polyangiales</taxon>
        <taxon>Labilitrichaceae</taxon>
        <taxon>Labilithrix</taxon>
    </lineage>
</organism>
<dbReference type="Proteomes" id="UP000064967">
    <property type="component" value="Chromosome"/>
</dbReference>
<accession>A0A0K1QFK7</accession>
<dbReference type="GO" id="GO:0003678">
    <property type="term" value="F:DNA helicase activity"/>
    <property type="evidence" value="ECO:0007669"/>
    <property type="project" value="InterPro"/>
</dbReference>
<keyword evidence="4" id="KW-1185">Reference proteome</keyword>
<dbReference type="InterPro" id="IPR007694">
    <property type="entry name" value="DNA_helicase_DnaB-like_C"/>
</dbReference>
<dbReference type="RefSeq" id="WP_146655156.1">
    <property type="nucleotide sequence ID" value="NZ_CP012333.1"/>
</dbReference>
<dbReference type="PANTHER" id="PTHR30153">
    <property type="entry name" value="REPLICATIVE DNA HELICASE DNAB"/>
    <property type="match status" value="1"/>
</dbReference>
<dbReference type="AlphaFoldDB" id="A0A0K1QFK7"/>
<dbReference type="GO" id="GO:0005829">
    <property type="term" value="C:cytosol"/>
    <property type="evidence" value="ECO:0007669"/>
    <property type="project" value="TreeGrafter"/>
</dbReference>
<dbReference type="PANTHER" id="PTHR30153:SF2">
    <property type="entry name" value="REPLICATIVE DNA HELICASE"/>
    <property type="match status" value="1"/>
</dbReference>
<dbReference type="Pfam" id="PF03796">
    <property type="entry name" value="DnaB_C"/>
    <property type="match status" value="1"/>
</dbReference>
<proteinExistence type="predicted"/>
<evidence type="ECO:0000313" key="4">
    <source>
        <dbReference type="Proteomes" id="UP000064967"/>
    </source>
</evidence>
<dbReference type="SUPFAM" id="SSF52540">
    <property type="entry name" value="P-loop containing nucleoside triphosphate hydrolases"/>
    <property type="match status" value="1"/>
</dbReference>
<dbReference type="GO" id="GO:0006260">
    <property type="term" value="P:DNA replication"/>
    <property type="evidence" value="ECO:0007669"/>
    <property type="project" value="InterPro"/>
</dbReference>
<protein>
    <submittedName>
        <fullName evidence="3">Replicative DNA helicase (DnaB)</fullName>
    </submittedName>
</protein>
<evidence type="ECO:0000256" key="1">
    <source>
        <dbReference type="SAM" id="MobiDB-lite"/>
    </source>
</evidence>
<dbReference type="GO" id="GO:0005524">
    <property type="term" value="F:ATP binding"/>
    <property type="evidence" value="ECO:0007669"/>
    <property type="project" value="InterPro"/>
</dbReference>
<evidence type="ECO:0000259" key="2">
    <source>
        <dbReference type="Pfam" id="PF03796"/>
    </source>
</evidence>
<feature type="region of interest" description="Disordered" evidence="1">
    <location>
        <begin position="1"/>
        <end position="42"/>
    </location>
</feature>
<keyword evidence="3" id="KW-0067">ATP-binding</keyword>
<dbReference type="EMBL" id="CP012333">
    <property type="protein sequence ID" value="AKV04561.1"/>
    <property type="molecule type" value="Genomic_DNA"/>
</dbReference>
<keyword evidence="3" id="KW-0378">Hydrolase</keyword>
<evidence type="ECO:0000313" key="3">
    <source>
        <dbReference type="EMBL" id="AKV04561.1"/>
    </source>
</evidence>